<dbReference type="InterPro" id="IPR018967">
    <property type="entry name" value="FeS-contain_CDGSH-typ"/>
</dbReference>
<evidence type="ECO:0000313" key="6">
    <source>
        <dbReference type="EMBL" id="MBD1319671.1"/>
    </source>
</evidence>
<dbReference type="Gene3D" id="3.40.5.90">
    <property type="entry name" value="CDGSH iron-sulfur domain, mitoNEET-type"/>
    <property type="match status" value="1"/>
</dbReference>
<dbReference type="RefSeq" id="WP_190266550.1">
    <property type="nucleotide sequence ID" value="NZ_BAABAD010000005.1"/>
</dbReference>
<protein>
    <submittedName>
        <fullName evidence="6">CDGSH iron-sulfur domain-containing protein</fullName>
    </submittedName>
</protein>
<evidence type="ECO:0000256" key="4">
    <source>
        <dbReference type="ARBA" id="ARBA00023014"/>
    </source>
</evidence>
<keyword evidence="3" id="KW-0408">Iron</keyword>
<keyword evidence="1" id="KW-0001">2Fe-2S</keyword>
<keyword evidence="2" id="KW-0479">Metal-binding</keyword>
<keyword evidence="4" id="KW-0411">Iron-sulfur</keyword>
<evidence type="ECO:0000313" key="7">
    <source>
        <dbReference type="Proteomes" id="UP000602395"/>
    </source>
</evidence>
<dbReference type="Pfam" id="PF09360">
    <property type="entry name" value="zf-CDGSH"/>
    <property type="match status" value="1"/>
</dbReference>
<name>A0ABR7WA41_9ACTN</name>
<evidence type="ECO:0000256" key="3">
    <source>
        <dbReference type="ARBA" id="ARBA00023004"/>
    </source>
</evidence>
<proteinExistence type="predicted"/>
<feature type="domain" description="Iron-binding zinc finger CDGSH type" evidence="5">
    <location>
        <begin position="32"/>
        <end position="76"/>
    </location>
</feature>
<dbReference type="InterPro" id="IPR042216">
    <property type="entry name" value="MitoNEET_CISD"/>
</dbReference>
<sequence length="84" mass="8812">MDSSLQDDDDGADMRSASTTIVVCDDGPLLVRGPIDLCRSDGSPIPVRRSTVALCRCGRSSITPMCDGSHKLGRSTTRSSGAAR</sequence>
<organism evidence="6 7">
    <name type="scientific">Gordonia hankookensis</name>
    <dbReference type="NCBI Taxonomy" id="589403"/>
    <lineage>
        <taxon>Bacteria</taxon>
        <taxon>Bacillati</taxon>
        <taxon>Actinomycetota</taxon>
        <taxon>Actinomycetes</taxon>
        <taxon>Mycobacteriales</taxon>
        <taxon>Gordoniaceae</taxon>
        <taxon>Gordonia</taxon>
    </lineage>
</organism>
<dbReference type="SMART" id="SM00704">
    <property type="entry name" value="ZnF_CDGSH"/>
    <property type="match status" value="1"/>
</dbReference>
<dbReference type="Proteomes" id="UP000602395">
    <property type="component" value="Unassembled WGS sequence"/>
</dbReference>
<evidence type="ECO:0000256" key="1">
    <source>
        <dbReference type="ARBA" id="ARBA00022714"/>
    </source>
</evidence>
<gene>
    <name evidence="6" type="ORF">IDF66_08720</name>
</gene>
<keyword evidence="7" id="KW-1185">Reference proteome</keyword>
<dbReference type="EMBL" id="JACWMS010000002">
    <property type="protein sequence ID" value="MBD1319671.1"/>
    <property type="molecule type" value="Genomic_DNA"/>
</dbReference>
<evidence type="ECO:0000259" key="5">
    <source>
        <dbReference type="SMART" id="SM00704"/>
    </source>
</evidence>
<comment type="caution">
    <text evidence="6">The sequence shown here is derived from an EMBL/GenBank/DDBJ whole genome shotgun (WGS) entry which is preliminary data.</text>
</comment>
<accession>A0ABR7WA41</accession>
<reference evidence="6 7" key="1">
    <citation type="submission" date="2020-09" db="EMBL/GenBank/DDBJ databases">
        <title>Novel species in genus Gordonia.</title>
        <authorList>
            <person name="Zhang G."/>
        </authorList>
    </citation>
    <scope>NUCLEOTIDE SEQUENCE [LARGE SCALE GENOMIC DNA]</scope>
    <source>
        <strain evidence="6 7">ON-33</strain>
    </source>
</reference>
<evidence type="ECO:0000256" key="2">
    <source>
        <dbReference type="ARBA" id="ARBA00022723"/>
    </source>
</evidence>